<reference evidence="2 3" key="1">
    <citation type="submission" date="2016-08" db="EMBL/GenBank/DDBJ databases">
        <title>Genome sequence of Clavibacter michiganensis spp strain CFBP8017.</title>
        <authorList>
            <person name="Thapa S.P."/>
            <person name="Coaker G."/>
            <person name="Jacques M.-A."/>
        </authorList>
    </citation>
    <scope>NUCLEOTIDE SEQUENCE [LARGE SCALE GENOMIC DNA]</scope>
    <source>
        <strain evidence="2">CFBP8017</strain>
    </source>
</reference>
<evidence type="ECO:0000313" key="2">
    <source>
        <dbReference type="EMBL" id="OUE18215.1"/>
    </source>
</evidence>
<gene>
    <name evidence="2" type="ORF">BFL36_14735</name>
</gene>
<dbReference type="InterPro" id="IPR036514">
    <property type="entry name" value="SGNH_hydro_sf"/>
</dbReference>
<dbReference type="EMBL" id="MDJY01000064">
    <property type="protein sequence ID" value="OUE18215.1"/>
    <property type="molecule type" value="Genomic_DNA"/>
</dbReference>
<comment type="caution">
    <text evidence="2">The sequence shown here is derived from an EMBL/GenBank/DDBJ whole genome shotgun (WGS) entry which is preliminary data.</text>
</comment>
<dbReference type="Gene3D" id="2.60.120.260">
    <property type="entry name" value="Galactose-binding domain-like"/>
    <property type="match status" value="1"/>
</dbReference>
<dbReference type="Gene3D" id="3.40.50.1110">
    <property type="entry name" value="SGNH hydrolase"/>
    <property type="match status" value="1"/>
</dbReference>
<dbReference type="AlphaFoldDB" id="A0A251Y1T7"/>
<feature type="domain" description="SGNH hydrolase-type esterase" evidence="1">
    <location>
        <begin position="184"/>
        <end position="376"/>
    </location>
</feature>
<evidence type="ECO:0000259" key="1">
    <source>
        <dbReference type="Pfam" id="PF13472"/>
    </source>
</evidence>
<dbReference type="SUPFAM" id="SSF52266">
    <property type="entry name" value="SGNH hydrolase"/>
    <property type="match status" value="1"/>
</dbReference>
<protein>
    <recommendedName>
        <fullName evidence="1">SGNH hydrolase-type esterase domain-containing protein</fullName>
    </recommendedName>
</protein>
<evidence type="ECO:0000313" key="3">
    <source>
        <dbReference type="Proteomes" id="UP000195011"/>
    </source>
</evidence>
<dbReference type="RefSeq" id="WP_086518648.1">
    <property type="nucleotide sequence ID" value="NZ_MDJY01000064.1"/>
</dbReference>
<dbReference type="Proteomes" id="UP000195011">
    <property type="component" value="Unassembled WGS sequence"/>
</dbReference>
<name>A0A251Y1T7_9MICO</name>
<organism evidence="2 3">
    <name type="scientific">Clavibacter michiganensis</name>
    <dbReference type="NCBI Taxonomy" id="28447"/>
    <lineage>
        <taxon>Bacteria</taxon>
        <taxon>Bacillati</taxon>
        <taxon>Actinomycetota</taxon>
        <taxon>Actinomycetes</taxon>
        <taxon>Micrococcales</taxon>
        <taxon>Microbacteriaceae</taxon>
        <taxon>Clavibacter</taxon>
    </lineage>
</organism>
<sequence length="404" mass="42644">MSGEVVELGGGSVRVHGHLELLPVPGGVRPVRLPASRWRDFPPAGELLRAQVSTAGVVRIRFATDADEVRLRVRCTRIHYDELPGPRNTFVAEVDGRDLPPVEAPVDVVRRISPLGDRAEETASGAAGGASTVVLRGLGRELSTVTVWLPQGMLVDLLAIEAVGGTGPVRAADALGLPRWIHHGSSISHGVEAPDPTGPWPVVAARRAGLDLVGLGFGGQCMLDPFVADAIADEPADVISLSVGINIVGARSMDQRTFVPALHGFLDRVRRGHPETPIVLASSILWPGSEHVPGPPGVEFREDGSVRCYAAGDPADVPKGALTLAESRIHVRHVARVRAEAGERIHHLDGLALYGPGDAERFPLPDGLHPDAELYAEMGRRWVSRVFAADGLVPRAGLGAAVGG</sequence>
<dbReference type="Pfam" id="PF13472">
    <property type="entry name" value="Lipase_GDSL_2"/>
    <property type="match status" value="1"/>
</dbReference>
<accession>A0A251Y1T7</accession>
<dbReference type="InterPro" id="IPR013830">
    <property type="entry name" value="SGNH_hydro"/>
</dbReference>
<proteinExistence type="predicted"/>